<gene>
    <name evidence="2" type="primary">LOC109687782</name>
</gene>
<organism evidence="2">
    <name type="scientific">Castor canadensis</name>
    <name type="common">American beaver</name>
    <dbReference type="NCBI Taxonomy" id="51338"/>
    <lineage>
        <taxon>Eukaryota</taxon>
        <taxon>Metazoa</taxon>
        <taxon>Chordata</taxon>
        <taxon>Craniata</taxon>
        <taxon>Vertebrata</taxon>
        <taxon>Euteleostomi</taxon>
        <taxon>Mammalia</taxon>
        <taxon>Eutheria</taxon>
        <taxon>Euarchontoglires</taxon>
        <taxon>Glires</taxon>
        <taxon>Rodentia</taxon>
        <taxon>Castorimorpha</taxon>
        <taxon>Castoridae</taxon>
        <taxon>Castor</taxon>
    </lineage>
</organism>
<feature type="chain" id="PRO_5034836864" evidence="1">
    <location>
        <begin position="22"/>
        <end position="101"/>
    </location>
</feature>
<name>A0A8B7UQ43_CASCN</name>
<feature type="signal peptide" evidence="1">
    <location>
        <begin position="1"/>
        <end position="21"/>
    </location>
</feature>
<evidence type="ECO:0000313" key="2">
    <source>
        <dbReference type="RefSeq" id="XP_020021427.1"/>
    </source>
</evidence>
<dbReference type="AlphaFoldDB" id="A0A8B7UQ43"/>
<accession>A0A8B7UQ43</accession>
<evidence type="ECO:0000256" key="1">
    <source>
        <dbReference type="SAM" id="SignalP"/>
    </source>
</evidence>
<dbReference type="KEGG" id="ccan:109687782"/>
<proteinExistence type="predicted"/>
<dbReference type="OrthoDB" id="29661at2759"/>
<sequence length="101" mass="10721">MAAALVRLVTAFLLLAAQVTCEYGMVHVVSQSGGPKGKDYCILYNPQWAHLPQDLSKAVSTCRSDCALCTALTSHLTCCAVCCSHLACAGAACRKRLESGW</sequence>
<dbReference type="RefSeq" id="XP_020021427.1">
    <property type="nucleotide sequence ID" value="XM_020165838.1"/>
</dbReference>
<keyword evidence="1" id="KW-0732">Signal</keyword>
<protein>
    <submittedName>
        <fullName evidence="2">Signal peptide peptidase-like 2B isoform X1</fullName>
    </submittedName>
</protein>
<reference evidence="2" key="1">
    <citation type="submission" date="2025-08" db="UniProtKB">
        <authorList>
            <consortium name="RefSeq"/>
        </authorList>
    </citation>
    <scope>IDENTIFICATION</scope>
    <source>
        <tissue evidence="2">Leukocyte</tissue>
    </source>
</reference>